<feature type="transmembrane region" description="Helical" evidence="1">
    <location>
        <begin position="52"/>
        <end position="75"/>
    </location>
</feature>
<gene>
    <name evidence="2" type="primary">nad6</name>
</gene>
<keyword evidence="1" id="KW-0472">Membrane</keyword>
<keyword evidence="1" id="KW-0812">Transmembrane</keyword>
<feature type="transmembrane region" description="Helical" evidence="1">
    <location>
        <begin position="87"/>
        <end position="110"/>
    </location>
</feature>
<organism evidence="2">
    <name type="scientific">Mengenilla moldrzyki</name>
    <name type="common">Twisted-wing parasite</name>
    <dbReference type="NCBI Taxonomy" id="1155016"/>
    <lineage>
        <taxon>Eukaryota</taxon>
        <taxon>Metazoa</taxon>
        <taxon>Ecdysozoa</taxon>
        <taxon>Arthropoda</taxon>
        <taxon>Hexapoda</taxon>
        <taxon>Insecta</taxon>
        <taxon>Pterygota</taxon>
        <taxon>Neoptera</taxon>
        <taxon>Endopterygota</taxon>
        <taxon>Strepsiptera</taxon>
        <taxon>Mengenillidia</taxon>
        <taxon>Mengenillidae</taxon>
        <taxon>Mengenilla</taxon>
    </lineage>
</organism>
<feature type="transmembrane region" description="Helical" evidence="1">
    <location>
        <begin position="29"/>
        <end position="46"/>
    </location>
</feature>
<feature type="transmembrane region" description="Helical" evidence="1">
    <location>
        <begin position="139"/>
        <end position="160"/>
    </location>
</feature>
<sequence>MFCIIYIILTISMMLMISFFYLNHPLSLGLILLIQTILMAIFMGLMNSMFWYSYIFFIILISSLLILFIYMTSLISNYQFQINKKMIFTIITFFMFFLFNWKFLNSYFIFNEYINFNFIYFHNMNIFELINKLYSINKIFIMTFIINYLFYTMIIINKIMNIKQGPMKMKF</sequence>
<reference evidence="2" key="1">
    <citation type="journal article" date="2012" name="Curr. Biol.">
        <title>Genomic and morphological evidence converge to resolve the enigma of strepsiptera.</title>
        <authorList>
            <person name="Niehuis O."/>
            <person name="Hartig G."/>
            <person name="Grath S."/>
            <person name="Pohl H."/>
            <person name="Lehmann J."/>
            <person name="Tafer H."/>
            <person name="Donath A."/>
            <person name="Krauss V."/>
            <person name="Eisenhardt C."/>
            <person name="Hertel J."/>
            <person name="Petersen M."/>
            <person name="Mayer C."/>
            <person name="Meusemann K."/>
            <person name="Peters R.S."/>
            <person name="Stadler P.F."/>
            <person name="Beutel R.G."/>
            <person name="Bornberg-Bauer E."/>
            <person name="McKenna D.D."/>
            <person name="Misof B."/>
        </authorList>
    </citation>
    <scope>NUCLEOTIDE SEQUENCE</scope>
</reference>
<feature type="transmembrane region" description="Helical" evidence="1">
    <location>
        <begin position="6"/>
        <end position="22"/>
    </location>
</feature>
<evidence type="ECO:0000313" key="2">
    <source>
        <dbReference type="EMBL" id="AFC35469.1"/>
    </source>
</evidence>
<evidence type="ECO:0000256" key="1">
    <source>
        <dbReference type="SAM" id="Phobius"/>
    </source>
</evidence>
<dbReference type="EMBL" id="JQ398619">
    <property type="protein sequence ID" value="AFC35469.1"/>
    <property type="molecule type" value="Genomic_DNA"/>
</dbReference>
<accession>J3RYF7</accession>
<protein>
    <submittedName>
        <fullName evidence="2">NADH dehydrogenase subunit 6</fullName>
    </submittedName>
</protein>
<geneLocation type="mitochondrion" evidence="2"/>
<name>J3RYF7_MENMO</name>
<dbReference type="AlphaFoldDB" id="J3RYF7"/>
<keyword evidence="1" id="KW-1133">Transmembrane helix</keyword>
<proteinExistence type="predicted"/>
<keyword evidence="2" id="KW-0496">Mitochondrion</keyword>